<dbReference type="AlphaFoldDB" id="A0A1X6NQ76"/>
<feature type="region of interest" description="Disordered" evidence="1">
    <location>
        <begin position="466"/>
        <end position="496"/>
    </location>
</feature>
<feature type="compositionally biased region" description="Polar residues" evidence="1">
    <location>
        <begin position="113"/>
        <end position="124"/>
    </location>
</feature>
<feature type="compositionally biased region" description="Low complexity" evidence="1">
    <location>
        <begin position="271"/>
        <end position="283"/>
    </location>
</feature>
<feature type="region of interest" description="Disordered" evidence="1">
    <location>
        <begin position="113"/>
        <end position="207"/>
    </location>
</feature>
<feature type="compositionally biased region" description="Polar residues" evidence="1">
    <location>
        <begin position="54"/>
        <end position="66"/>
    </location>
</feature>
<evidence type="ECO:0000256" key="1">
    <source>
        <dbReference type="SAM" id="MobiDB-lite"/>
    </source>
</evidence>
<organism evidence="2 3">
    <name type="scientific">Porphyra umbilicalis</name>
    <name type="common">Purple laver</name>
    <name type="synonym">Red alga</name>
    <dbReference type="NCBI Taxonomy" id="2786"/>
    <lineage>
        <taxon>Eukaryota</taxon>
        <taxon>Rhodophyta</taxon>
        <taxon>Bangiophyceae</taxon>
        <taxon>Bangiales</taxon>
        <taxon>Bangiaceae</taxon>
        <taxon>Porphyra</taxon>
    </lineage>
</organism>
<keyword evidence="3" id="KW-1185">Reference proteome</keyword>
<gene>
    <name evidence="2" type="ORF">BU14_0673s0010</name>
</gene>
<feature type="compositionally biased region" description="Basic residues" evidence="1">
    <location>
        <begin position="379"/>
        <end position="390"/>
    </location>
</feature>
<feature type="compositionally biased region" description="Basic and acidic residues" evidence="1">
    <location>
        <begin position="428"/>
        <end position="437"/>
    </location>
</feature>
<feature type="compositionally biased region" description="Basic residues" evidence="1">
    <location>
        <begin position="74"/>
        <end position="83"/>
    </location>
</feature>
<feature type="region of interest" description="Disordered" evidence="1">
    <location>
        <begin position="244"/>
        <end position="324"/>
    </location>
</feature>
<feature type="region of interest" description="Disordered" evidence="1">
    <location>
        <begin position="44"/>
        <end position="98"/>
    </location>
</feature>
<evidence type="ECO:0000313" key="3">
    <source>
        <dbReference type="Proteomes" id="UP000218209"/>
    </source>
</evidence>
<accession>A0A1X6NQ76</accession>
<feature type="compositionally biased region" description="Polar residues" evidence="1">
    <location>
        <begin position="245"/>
        <end position="255"/>
    </location>
</feature>
<reference evidence="2 3" key="1">
    <citation type="submission" date="2017-03" db="EMBL/GenBank/DDBJ databases">
        <title>WGS assembly of Porphyra umbilicalis.</title>
        <authorList>
            <person name="Brawley S.H."/>
            <person name="Blouin N.A."/>
            <person name="Ficko-Blean E."/>
            <person name="Wheeler G.L."/>
            <person name="Lohr M."/>
            <person name="Goodson H.V."/>
            <person name="Jenkins J.W."/>
            <person name="Blaby-Haas C.E."/>
            <person name="Helliwell K.E."/>
            <person name="Chan C."/>
            <person name="Marriage T."/>
            <person name="Bhattacharya D."/>
            <person name="Klein A.S."/>
            <person name="Badis Y."/>
            <person name="Brodie J."/>
            <person name="Cao Y."/>
            <person name="Collen J."/>
            <person name="Dittami S.M."/>
            <person name="Gachon C.M."/>
            <person name="Green B.R."/>
            <person name="Karpowicz S."/>
            <person name="Kim J.W."/>
            <person name="Kudahl U."/>
            <person name="Lin S."/>
            <person name="Michel G."/>
            <person name="Mittag M."/>
            <person name="Olson B.J."/>
            <person name="Pangilinan J."/>
            <person name="Peng Y."/>
            <person name="Qiu H."/>
            <person name="Shu S."/>
            <person name="Singer J.T."/>
            <person name="Smith A.G."/>
            <person name="Sprecher B.N."/>
            <person name="Wagner V."/>
            <person name="Wang W."/>
            <person name="Wang Z.-Y."/>
            <person name="Yan J."/>
            <person name="Yarish C."/>
            <person name="Zoeuner-Riek S."/>
            <person name="Zhuang Y."/>
            <person name="Zou Y."/>
            <person name="Lindquist E.A."/>
            <person name="Grimwood J."/>
            <person name="Barry K."/>
            <person name="Rokhsar D.S."/>
            <person name="Schmutz J."/>
            <person name="Stiller J.W."/>
            <person name="Grossman A.R."/>
            <person name="Prochnik S.E."/>
        </authorList>
    </citation>
    <scope>NUCLEOTIDE SEQUENCE [LARGE SCALE GENOMIC DNA]</scope>
    <source>
        <strain evidence="2">4086291</strain>
    </source>
</reference>
<evidence type="ECO:0000313" key="2">
    <source>
        <dbReference type="EMBL" id="OSX70758.1"/>
    </source>
</evidence>
<feature type="compositionally biased region" description="Basic residues" evidence="1">
    <location>
        <begin position="171"/>
        <end position="181"/>
    </location>
</feature>
<proteinExistence type="predicted"/>
<name>A0A1X6NQ76_PORUM</name>
<feature type="region of interest" description="Disordered" evidence="1">
    <location>
        <begin position="351"/>
        <end position="454"/>
    </location>
</feature>
<feature type="compositionally biased region" description="Low complexity" evidence="1">
    <location>
        <begin position="303"/>
        <end position="314"/>
    </location>
</feature>
<dbReference type="EMBL" id="KV919214">
    <property type="protein sequence ID" value="OSX70758.1"/>
    <property type="molecule type" value="Genomic_DNA"/>
</dbReference>
<sequence>MVILGFFGTSQGSRWKWSLPGPPASTKDLKVPAANTINTNSSVERFGDRLSGRPSRSLSAYPSSRQGTGGARCRLGHHGRARRAASDPTGRAANTNCTSKPVDLRGVRCCGRSTMSLGRPSSRQGPDGARCRHGHHGHASRAEDARRRAPPTQIARARPSTRVGPNVAGDHRRRQRARRAARCALPTRSSRTRTSCRKRLDGARGRHRVLGRASRLSRGPLVRTTIFVISVPVEPPGARRCALSAWSSRAHPSSRNRPDGARHQHPLHGCARTPGRGPTARTTVDGVANSPVEPYGARRCGQRASSSRAPPSSRKQPDGARRRHELHGRALRLSGGPIVRTTIAVMSVPVEPPGARRCALPTRSSRARLSSRERPDGARRRHQPHGHARRLSGGPMVRTSMYVISAPVEPPDARRCALPTRSSRARPSSRERPDGAGRRHQSHGQARRLSGGPMLRTTIFVISVPVEPPGARRCALPTRSSRARPSSRNRPDGARH</sequence>
<dbReference type="Proteomes" id="UP000218209">
    <property type="component" value="Unassembled WGS sequence"/>
</dbReference>
<protein>
    <submittedName>
        <fullName evidence="2">Uncharacterized protein</fullName>
    </submittedName>
</protein>